<dbReference type="Pfam" id="PF04810">
    <property type="entry name" value="zf-Sec23_Sec24"/>
    <property type="match status" value="1"/>
</dbReference>
<evidence type="ECO:0000256" key="3">
    <source>
        <dbReference type="ARBA" id="ARBA00004397"/>
    </source>
</evidence>
<reference evidence="18" key="2">
    <citation type="submission" date="2012-12" db="EMBL/GenBank/DDBJ databases">
        <authorList>
            <consortium name="WormBase Consortium"/>
            <person name="Ghedin E."/>
            <person name="Paulini M."/>
        </authorList>
    </citation>
    <scope>NUCLEOTIDE SEQUENCE</scope>
    <source>
        <strain evidence="18">FR3</strain>
    </source>
</reference>
<dbReference type="GO" id="GO:0090110">
    <property type="term" value="P:COPII-coated vesicle cargo loading"/>
    <property type="evidence" value="ECO:0007669"/>
    <property type="project" value="TreeGrafter"/>
</dbReference>
<dbReference type="PANTHER" id="PTHR13803:SF39">
    <property type="entry name" value="SECRETORY 24AB, ISOFORM A"/>
    <property type="match status" value="1"/>
</dbReference>
<dbReference type="InterPro" id="IPR007123">
    <property type="entry name" value="Gelsolin-like_dom"/>
</dbReference>
<feature type="domain" description="Zinc finger Sec23/Sec24-type" evidence="14">
    <location>
        <begin position="461"/>
        <end position="497"/>
    </location>
</feature>
<dbReference type="EMBL" id="LN856931">
    <property type="protein sequence ID" value="CDP95041.1"/>
    <property type="molecule type" value="Genomic_DNA"/>
</dbReference>
<dbReference type="Pfam" id="PF04815">
    <property type="entry name" value="Sec23_helical"/>
    <property type="match status" value="1"/>
</dbReference>
<evidence type="ECO:0000259" key="16">
    <source>
        <dbReference type="Pfam" id="PF04815"/>
    </source>
</evidence>
<evidence type="ECO:0000256" key="6">
    <source>
        <dbReference type="ARBA" id="ARBA00022490"/>
    </source>
</evidence>
<keyword evidence="8" id="KW-0931">ER-Golgi transport</keyword>
<dbReference type="Pfam" id="PF00626">
    <property type="entry name" value="Gelsolin"/>
    <property type="match status" value="1"/>
</dbReference>
<proteinExistence type="inferred from homology"/>
<dbReference type="GO" id="GO:0006886">
    <property type="term" value="P:intracellular protein transport"/>
    <property type="evidence" value="ECO:0007669"/>
    <property type="project" value="InterPro"/>
</dbReference>
<name>A0A1I9G1V6_BRUMA</name>
<dbReference type="InterPro" id="IPR012990">
    <property type="entry name" value="Beta-sandwich_Sec23_24"/>
</dbReference>
<evidence type="ECO:0000256" key="4">
    <source>
        <dbReference type="ARBA" id="ARBA00008334"/>
    </source>
</evidence>
<keyword evidence="12" id="KW-0968">Cytoplasmic vesicle</keyword>
<keyword evidence="10" id="KW-0333">Golgi apparatus</keyword>
<keyword evidence="11" id="KW-0472">Membrane</keyword>
<accession>A0A1I9G1V6</accession>
<evidence type="ECO:0000313" key="18">
    <source>
        <dbReference type="EMBL" id="CDP95041.1"/>
    </source>
</evidence>
<evidence type="ECO:0000256" key="10">
    <source>
        <dbReference type="ARBA" id="ARBA00023034"/>
    </source>
</evidence>
<dbReference type="GO" id="GO:0030127">
    <property type="term" value="C:COPII vesicle coat"/>
    <property type="evidence" value="ECO:0007669"/>
    <property type="project" value="InterPro"/>
</dbReference>
<keyword evidence="5" id="KW-0813">Transport</keyword>
<dbReference type="InterPro" id="IPR036465">
    <property type="entry name" value="vWFA_dom_sf"/>
</dbReference>
<organism evidence="18">
    <name type="scientific">Brugia malayi</name>
    <name type="common">Filarial nematode worm</name>
    <dbReference type="NCBI Taxonomy" id="6279"/>
    <lineage>
        <taxon>Eukaryota</taxon>
        <taxon>Metazoa</taxon>
        <taxon>Ecdysozoa</taxon>
        <taxon>Nematoda</taxon>
        <taxon>Chromadorea</taxon>
        <taxon>Rhabditida</taxon>
        <taxon>Spirurina</taxon>
        <taxon>Spiruromorpha</taxon>
        <taxon>Filarioidea</taxon>
        <taxon>Onchocercidae</taxon>
        <taxon>Brugia</taxon>
    </lineage>
</organism>
<evidence type="ECO:0000256" key="1">
    <source>
        <dbReference type="ARBA" id="ARBA00004299"/>
    </source>
</evidence>
<dbReference type="GO" id="GO:0070971">
    <property type="term" value="C:endoplasmic reticulum exit site"/>
    <property type="evidence" value="ECO:0007669"/>
    <property type="project" value="TreeGrafter"/>
</dbReference>
<dbReference type="InterPro" id="IPR036174">
    <property type="entry name" value="Znf_Sec23_Sec24_sf"/>
</dbReference>
<keyword evidence="7" id="KW-0256">Endoplasmic reticulum</keyword>
<dbReference type="Gene3D" id="3.40.20.10">
    <property type="entry name" value="Severin"/>
    <property type="match status" value="1"/>
</dbReference>
<dbReference type="GO" id="GO:0000149">
    <property type="term" value="F:SNARE binding"/>
    <property type="evidence" value="ECO:0007669"/>
    <property type="project" value="TreeGrafter"/>
</dbReference>
<evidence type="ECO:0000256" key="7">
    <source>
        <dbReference type="ARBA" id="ARBA00022824"/>
    </source>
</evidence>
<dbReference type="Gene3D" id="1.20.120.730">
    <property type="entry name" value="Sec23/Sec24 helical domain"/>
    <property type="match status" value="1"/>
</dbReference>
<reference evidence="18" key="1">
    <citation type="journal article" date="2007" name="Science">
        <title>Draft genome of the filarial nematode parasite Brugia malayi.</title>
        <authorList>
            <person name="Ghedin E."/>
            <person name="Wang S."/>
            <person name="Spiro D."/>
            <person name="Caler E."/>
            <person name="Zhao Q."/>
            <person name="Crabtree J."/>
            <person name="Allen J.E."/>
            <person name="Delcher A.L."/>
            <person name="Guiliano D.B."/>
            <person name="Miranda-Saavedra D."/>
            <person name="Angiuoli S.V."/>
            <person name="Creasy T."/>
            <person name="Amedeo P."/>
            <person name="Haas B."/>
            <person name="El-Sayed N.M."/>
            <person name="Wortman J.R."/>
            <person name="Feldblyum T."/>
            <person name="Tallon L."/>
            <person name="Schatz M."/>
            <person name="Shumway M."/>
            <person name="Koo H."/>
            <person name="Salzberg S.L."/>
            <person name="Schobel S."/>
            <person name="Pertea M."/>
            <person name="Pop M."/>
            <person name="White O."/>
            <person name="Barton G.J."/>
            <person name="Carlow C.K."/>
            <person name="Crawford M.J."/>
            <person name="Daub J."/>
            <person name="Dimmic M.W."/>
            <person name="Estes C.F."/>
            <person name="Foster J.M."/>
            <person name="Ganatra M."/>
            <person name="Gregory W.F."/>
            <person name="Johnson N.M."/>
            <person name="Jin J."/>
            <person name="Komuniecki R."/>
            <person name="Korf I."/>
            <person name="Kumar S."/>
            <person name="Laney S."/>
            <person name="Li B.W."/>
            <person name="Li W."/>
            <person name="Lindblom T.H."/>
            <person name="Lustigman S."/>
            <person name="Ma D."/>
            <person name="Maina C.V."/>
            <person name="Martin D.M."/>
            <person name="McCarter J.P."/>
            <person name="McReynolds L."/>
            <person name="Mitreva M."/>
            <person name="Nutman T.B."/>
            <person name="Parkinson J."/>
            <person name="Peregrin-Alvarez J.M."/>
            <person name="Poole C."/>
            <person name="Ren Q."/>
            <person name="Saunders L."/>
            <person name="Sluder A.E."/>
            <person name="Smith K."/>
            <person name="Stanke M."/>
            <person name="Unnasch T.R."/>
            <person name="Ware J."/>
            <person name="Wei A.D."/>
            <person name="Weil G."/>
            <person name="Williams D.J."/>
            <person name="Zhang Y."/>
            <person name="Williams S.A."/>
            <person name="Fraser-Liggett C."/>
            <person name="Slatko B."/>
            <person name="Blaxter M.L."/>
            <person name="Scott A.L."/>
        </authorList>
    </citation>
    <scope>NUCLEOTIDE SEQUENCE</scope>
    <source>
        <strain evidence="18">FR3</strain>
    </source>
</reference>
<dbReference type="GO" id="GO:0008270">
    <property type="term" value="F:zinc ion binding"/>
    <property type="evidence" value="ECO:0007669"/>
    <property type="project" value="InterPro"/>
</dbReference>
<dbReference type="GO" id="GO:0000139">
    <property type="term" value="C:Golgi membrane"/>
    <property type="evidence" value="ECO:0007669"/>
    <property type="project" value="UniProtKB-SubCell"/>
</dbReference>
<keyword evidence="9" id="KW-0653">Protein transport</keyword>
<feature type="domain" description="Sec23/Sec24 beta-sandwich" evidence="17">
    <location>
        <begin position="789"/>
        <end position="873"/>
    </location>
</feature>
<dbReference type="InterPro" id="IPR006900">
    <property type="entry name" value="Sec23/24_helical_dom"/>
</dbReference>
<feature type="domain" description="Gelsolin-like" evidence="13">
    <location>
        <begin position="1006"/>
        <end position="1077"/>
    </location>
</feature>
<evidence type="ECO:0000256" key="12">
    <source>
        <dbReference type="ARBA" id="ARBA00023329"/>
    </source>
</evidence>
<protein>
    <submittedName>
        <fullName evidence="18">BMA-SEC-24.2, isoform i</fullName>
    </submittedName>
</protein>
<evidence type="ECO:0000256" key="8">
    <source>
        <dbReference type="ARBA" id="ARBA00022892"/>
    </source>
</evidence>
<comment type="subcellular location">
    <subcellularLocation>
        <location evidence="1">Cytoplasmic vesicle</location>
        <location evidence="1">COPII-coated vesicle membrane</location>
        <topology evidence="1">Peripheral membrane protein</topology>
        <orientation evidence="1">Cytoplasmic side</orientation>
    </subcellularLocation>
    <subcellularLocation>
        <location evidence="3">Endoplasmic reticulum membrane</location>
        <topology evidence="3">Peripheral membrane protein</topology>
        <orientation evidence="3">Cytoplasmic side</orientation>
    </subcellularLocation>
    <subcellularLocation>
        <location evidence="2">Golgi apparatus membrane</location>
    </subcellularLocation>
</comment>
<dbReference type="SUPFAM" id="SSF82754">
    <property type="entry name" value="C-terminal, gelsolin-like domain of Sec23/24"/>
    <property type="match status" value="1"/>
</dbReference>
<dbReference type="Pfam" id="PF04811">
    <property type="entry name" value="Sec23_trunk"/>
    <property type="match status" value="1"/>
</dbReference>
<dbReference type="InterPro" id="IPR006896">
    <property type="entry name" value="Sec23/24_trunk_dom"/>
</dbReference>
<evidence type="ECO:0000259" key="15">
    <source>
        <dbReference type="Pfam" id="PF04811"/>
    </source>
</evidence>
<keyword evidence="6" id="KW-0963">Cytoplasm</keyword>
<evidence type="ECO:0000259" key="14">
    <source>
        <dbReference type="Pfam" id="PF04810"/>
    </source>
</evidence>
<sequence>MVGKGTERGKLILPPRSGKREKYDCIYGIIQQYYSHANLIQKGVFPEKKDPPNPTASYLGLQQSTPASQSIFACCGVVLRGGELRQGVLVGETVSSQIRLRSSGTNTDHHLAYHMHAAYGLTVFREQMAENPLNFVDYGTNNQELWEHHADANASVTALNNQSIQNSSWTTKMLPANDLISGQGYFFDSVAVGSNVNVLSYLQQHPNSFPISDNVQSSLHDSSAAALTYNYPPSCSMTHHRMNSVQNNSSGQNDTTFQPQLLSNFSAVPFSSTVFPVDATPISVVPPQSYSSLTDQDNKSDSVVSCGYYLPPTSMQPLTSVAYRNNTKNEIGLHHSFPVLNKHSQSQLSNDHYQMNGNYPGGMGNLQQEFARMNYGMQSTRYVDLMQERDLLKYGTDDEEIALPPTVCNPDARCSPSIFRCTLSSVPQTQELLKKSRLPFGLTLQPFKDIKNLNIIQTSSILRCRYCRTYINPYIYLPDSRHWKCNICYRVNDLPDDFNWDPATKSFGEPTHRPEIKNATIEFIAPSEYMLRPPQPAVYVFVMDISQDAIETGYLYTFVEQLLIALEQLPGNEHTMLGFIGADSAVHFFQFQGKSRPQQLIVEEYSDIFLPVNCGLLVNLRKNIDVIRSFIQSLPTLFESNSSTSCCLGAALTAARELIADIGGRITVFLTIIPDLGPGALRSRENPNQQAVSVDNILPVFMDSLQEVPNLCPTNDYYKRLALECTGHQIAVDLFLMNNRYSDLSTLADMSKFSTGCVFHFPNYHINHAPIQVKRFQKQLNRYLVRKIGFEAVLRIRCTKGLSLHTFYGNFFVRSTDLLAMANVNPDSAIAVQVQMEENLIGINTACFQAAVLYTSSRGDRRIRIHTLCLPVTKDLSTIFSQFDVKCAISLLSKMAVERTFMGASLTDSREAMVNTVVDVFGAYNSAVSRMDRTSCMLSPVTSIRLLPLYVLGMLKHRAFIAGQSIRLDSRVAALLLFRSASLEVIDLELYPALYELNHFVENETDPPRLHLSFEHINRNGVYLLDTGSYVYVYISSNVEASIIKRLFGVNTFERIDDEGPFEALDNPFSNRVHNFLRKLSIYRSVFAPVILIREDSPVRSLFSGRLIDDRTESSHSYVEFLNHIRQEMQNSAYFLINLKKALCLSSHTQLVATCDVDA</sequence>
<dbReference type="OMA" id="AVECSKQ"/>
<dbReference type="AlphaFoldDB" id="A0A1I9G1V6"/>
<evidence type="ECO:0000256" key="5">
    <source>
        <dbReference type="ARBA" id="ARBA00022448"/>
    </source>
</evidence>
<dbReference type="InterPro" id="IPR036180">
    <property type="entry name" value="Gelsolin-like_dom_sf"/>
</dbReference>
<dbReference type="SUPFAM" id="SSF81995">
    <property type="entry name" value="beta-sandwich domain of Sec23/24"/>
    <property type="match status" value="1"/>
</dbReference>
<dbReference type="Pfam" id="PF08033">
    <property type="entry name" value="Sec23_BS"/>
    <property type="match status" value="1"/>
</dbReference>
<dbReference type="SUPFAM" id="SSF53300">
    <property type="entry name" value="vWA-like"/>
    <property type="match status" value="1"/>
</dbReference>
<evidence type="ECO:0000259" key="17">
    <source>
        <dbReference type="Pfam" id="PF08033"/>
    </source>
</evidence>
<dbReference type="InterPro" id="IPR050550">
    <property type="entry name" value="SEC23_SEC24_subfamily"/>
</dbReference>
<gene>
    <name evidence="18" type="primary">Bma-sec-24.2</name>
    <name evidence="18" type="ORF">BM_Bm7409</name>
</gene>
<dbReference type="SUPFAM" id="SSF82919">
    <property type="entry name" value="Zn-finger domain of Sec23/24"/>
    <property type="match status" value="1"/>
</dbReference>
<comment type="similarity">
    <text evidence="4">Belongs to the SEC23/SEC24 family. SEC24 subfamily.</text>
</comment>
<evidence type="ECO:0000256" key="9">
    <source>
        <dbReference type="ARBA" id="ARBA00022927"/>
    </source>
</evidence>
<evidence type="ECO:0000259" key="13">
    <source>
        <dbReference type="Pfam" id="PF00626"/>
    </source>
</evidence>
<dbReference type="PANTHER" id="PTHR13803">
    <property type="entry name" value="SEC24-RELATED PROTEIN"/>
    <property type="match status" value="1"/>
</dbReference>
<dbReference type="Gene3D" id="3.40.50.410">
    <property type="entry name" value="von Willebrand factor, type A domain"/>
    <property type="match status" value="1"/>
</dbReference>
<dbReference type="InterPro" id="IPR029006">
    <property type="entry name" value="ADF-H/Gelsolin-like_dom_sf"/>
</dbReference>
<dbReference type="Gene3D" id="2.60.40.1670">
    <property type="entry name" value="beta-sandwich domain of Sec23/24"/>
    <property type="match status" value="1"/>
</dbReference>
<dbReference type="InterPro" id="IPR036175">
    <property type="entry name" value="Sec23/24_helical_dom_sf"/>
</dbReference>
<dbReference type="GO" id="GO:0005789">
    <property type="term" value="C:endoplasmic reticulum membrane"/>
    <property type="evidence" value="ECO:0007669"/>
    <property type="project" value="UniProtKB-SubCell"/>
</dbReference>
<feature type="domain" description="Sec23/Sec24 helical" evidence="16">
    <location>
        <begin position="884"/>
        <end position="984"/>
    </location>
</feature>
<evidence type="ECO:0000256" key="2">
    <source>
        <dbReference type="ARBA" id="ARBA00004394"/>
    </source>
</evidence>
<dbReference type="SUPFAM" id="SSF81811">
    <property type="entry name" value="Helical domain of Sec23/24"/>
    <property type="match status" value="1"/>
</dbReference>
<evidence type="ECO:0000256" key="11">
    <source>
        <dbReference type="ARBA" id="ARBA00023136"/>
    </source>
</evidence>
<dbReference type="InterPro" id="IPR006895">
    <property type="entry name" value="Znf_Sec23_Sec24"/>
</dbReference>
<feature type="domain" description="Sec23/Sec24 trunk" evidence="15">
    <location>
        <begin position="534"/>
        <end position="784"/>
    </location>
</feature>
<dbReference type="Gene3D" id="2.30.30.380">
    <property type="entry name" value="Zn-finger domain of Sec23/24"/>
    <property type="match status" value="1"/>
</dbReference>